<keyword evidence="2" id="KW-0813">Transport</keyword>
<dbReference type="SUPFAM" id="SSF55724">
    <property type="entry name" value="Mog1p/PsbP-like"/>
    <property type="match status" value="1"/>
</dbReference>
<reference evidence="4" key="1">
    <citation type="submission" date="2022-07" db="EMBL/GenBank/DDBJ databases">
        <title>The genome of Lyophyllum shimeji provides insight into the initial evolution of ectomycorrhizal fungal genome.</title>
        <authorList>
            <person name="Kobayashi Y."/>
            <person name="Shibata T."/>
            <person name="Hirakawa H."/>
            <person name="Shigenobu S."/>
            <person name="Nishiyama T."/>
            <person name="Yamada A."/>
            <person name="Hasebe M."/>
            <person name="Kawaguchi M."/>
        </authorList>
    </citation>
    <scope>NUCLEOTIDE SEQUENCE</scope>
    <source>
        <strain evidence="4">AT787</strain>
    </source>
</reference>
<dbReference type="Proteomes" id="UP001063166">
    <property type="component" value="Unassembled WGS sequence"/>
</dbReference>
<evidence type="ECO:0000313" key="5">
    <source>
        <dbReference type="Proteomes" id="UP001063166"/>
    </source>
</evidence>
<comment type="caution">
    <text evidence="4">The sequence shown here is derived from an EMBL/GenBank/DDBJ whole genome shotgun (WGS) entry which is preliminary data.</text>
</comment>
<dbReference type="GO" id="GO:0005085">
    <property type="term" value="F:guanyl-nucleotide exchange factor activity"/>
    <property type="evidence" value="ECO:0007669"/>
    <property type="project" value="TreeGrafter"/>
</dbReference>
<dbReference type="GO" id="GO:0006606">
    <property type="term" value="P:protein import into nucleus"/>
    <property type="evidence" value="ECO:0007669"/>
    <property type="project" value="TreeGrafter"/>
</dbReference>
<evidence type="ECO:0000256" key="2">
    <source>
        <dbReference type="ARBA" id="ARBA00022448"/>
    </source>
</evidence>
<comment type="similarity">
    <text evidence="1">Belongs to the MOG1 family.</text>
</comment>
<keyword evidence="3" id="KW-0653">Protein transport</keyword>
<dbReference type="PANTHER" id="PTHR15837">
    <property type="entry name" value="RAN GUANINE NUCLEOTIDE RELEASE FACTOR"/>
    <property type="match status" value="1"/>
</dbReference>
<protein>
    <submittedName>
        <fullName evidence="4">Ran-interacting Mog1 protein</fullName>
    </submittedName>
</protein>
<sequence>MATYGFCAGLNLTKTLSRMAALIKRPLFGGAITAITPSNLIDASELRQIPDNQEVLLYPDSSVSIIVEILQKVDPTDLKDAIKFHFDSLAYDNSAVSKTVNDIDIVPNERGDATPPAAVLSGVQEVPKFNRGIPDEVHVFMALYRVELKNIDLVVTFNVPTRSEDGGAVSAEGLATARVHFDTFVRSLQIVDFSLFA</sequence>
<dbReference type="PANTHER" id="PTHR15837:SF0">
    <property type="entry name" value="RAN GUANINE NUCLEOTIDE RELEASE FACTOR"/>
    <property type="match status" value="1"/>
</dbReference>
<dbReference type="InterPro" id="IPR007681">
    <property type="entry name" value="Mog1"/>
</dbReference>
<keyword evidence="5" id="KW-1185">Reference proteome</keyword>
<dbReference type="Gene3D" id="3.40.1000.10">
    <property type="entry name" value="Mog1/PsbP, alpha/beta/alpha sandwich"/>
    <property type="match status" value="1"/>
</dbReference>
<name>A0A9P3UJ58_LYOSH</name>
<dbReference type="GO" id="GO:0005634">
    <property type="term" value="C:nucleus"/>
    <property type="evidence" value="ECO:0007669"/>
    <property type="project" value="TreeGrafter"/>
</dbReference>
<dbReference type="GO" id="GO:0031267">
    <property type="term" value="F:small GTPase binding"/>
    <property type="evidence" value="ECO:0007669"/>
    <property type="project" value="TreeGrafter"/>
</dbReference>
<evidence type="ECO:0000256" key="1">
    <source>
        <dbReference type="ARBA" id="ARBA00010307"/>
    </source>
</evidence>
<dbReference type="OrthoDB" id="10255285at2759"/>
<dbReference type="Pfam" id="PF04603">
    <property type="entry name" value="Mog1"/>
    <property type="match status" value="1"/>
</dbReference>
<organism evidence="4 5">
    <name type="scientific">Lyophyllum shimeji</name>
    <name type="common">Hon-shimeji</name>
    <name type="synonym">Tricholoma shimeji</name>
    <dbReference type="NCBI Taxonomy" id="47721"/>
    <lineage>
        <taxon>Eukaryota</taxon>
        <taxon>Fungi</taxon>
        <taxon>Dikarya</taxon>
        <taxon>Basidiomycota</taxon>
        <taxon>Agaricomycotina</taxon>
        <taxon>Agaricomycetes</taxon>
        <taxon>Agaricomycetidae</taxon>
        <taxon>Agaricales</taxon>
        <taxon>Tricholomatineae</taxon>
        <taxon>Lyophyllaceae</taxon>
        <taxon>Lyophyllum</taxon>
    </lineage>
</organism>
<evidence type="ECO:0000313" key="4">
    <source>
        <dbReference type="EMBL" id="GLB35333.1"/>
    </source>
</evidence>
<dbReference type="InterPro" id="IPR016123">
    <property type="entry name" value="Mog1/PsbP_a/b/a-sand"/>
</dbReference>
<accession>A0A9P3UJ58</accession>
<evidence type="ECO:0000256" key="3">
    <source>
        <dbReference type="ARBA" id="ARBA00022927"/>
    </source>
</evidence>
<proteinExistence type="inferred from homology"/>
<dbReference type="AlphaFoldDB" id="A0A9P3UJ58"/>
<gene>
    <name evidence="4" type="ORF">LshimejAT787_0208980</name>
</gene>
<dbReference type="EMBL" id="BRPK01000002">
    <property type="protein sequence ID" value="GLB35333.1"/>
    <property type="molecule type" value="Genomic_DNA"/>
</dbReference>